<evidence type="ECO:0000313" key="9">
    <source>
        <dbReference type="Proteomes" id="UP001652623"/>
    </source>
</evidence>
<evidence type="ECO:0000259" key="8">
    <source>
        <dbReference type="PROSITE" id="PS50846"/>
    </source>
</evidence>
<dbReference type="PANTHER" id="PTHR45868">
    <property type="entry name" value="HEAVY METAL-ASSOCIATED ISOPRENYLATED PLANT PROTEIN 33-RELATED"/>
    <property type="match status" value="1"/>
</dbReference>
<dbReference type="PROSITE" id="PS50846">
    <property type="entry name" value="HMA_2"/>
    <property type="match status" value="1"/>
</dbReference>
<feature type="domain" description="HMA" evidence="8">
    <location>
        <begin position="80"/>
        <end position="143"/>
    </location>
</feature>
<keyword evidence="1" id="KW-0488">Methylation</keyword>
<keyword evidence="3" id="KW-0449">Lipoprotein</keyword>
<dbReference type="Gene3D" id="3.30.70.100">
    <property type="match status" value="1"/>
</dbReference>
<evidence type="ECO:0000256" key="4">
    <source>
        <dbReference type="ARBA" id="ARBA00023289"/>
    </source>
</evidence>
<evidence type="ECO:0000256" key="2">
    <source>
        <dbReference type="ARBA" id="ARBA00022723"/>
    </source>
</evidence>
<feature type="compositionally biased region" description="Acidic residues" evidence="6">
    <location>
        <begin position="353"/>
        <end position="363"/>
    </location>
</feature>
<feature type="compositionally biased region" description="Gly residues" evidence="6">
    <location>
        <begin position="220"/>
        <end position="230"/>
    </location>
</feature>
<proteinExistence type="inferred from homology"/>
<keyword evidence="7" id="KW-0732">Signal</keyword>
<dbReference type="InterPro" id="IPR006121">
    <property type="entry name" value="HMA_dom"/>
</dbReference>
<dbReference type="GeneID" id="107426297"/>
<dbReference type="CDD" id="cd00371">
    <property type="entry name" value="HMA"/>
    <property type="match status" value="1"/>
</dbReference>
<keyword evidence="2" id="KW-0479">Metal-binding</keyword>
<evidence type="ECO:0000256" key="7">
    <source>
        <dbReference type="SAM" id="SignalP"/>
    </source>
</evidence>
<dbReference type="GO" id="GO:0046872">
    <property type="term" value="F:metal ion binding"/>
    <property type="evidence" value="ECO:0007669"/>
    <property type="project" value="UniProtKB-KW"/>
</dbReference>
<feature type="chain" id="PRO_5046804496" evidence="7">
    <location>
        <begin position="19"/>
        <end position="369"/>
    </location>
</feature>
<evidence type="ECO:0000256" key="3">
    <source>
        <dbReference type="ARBA" id="ARBA00023288"/>
    </source>
</evidence>
<name>A0A6P4B0T9_ZIZJJ</name>
<keyword evidence="9" id="KW-1185">Reference proteome</keyword>
<organism evidence="9 10">
    <name type="scientific">Ziziphus jujuba</name>
    <name type="common">Chinese jujube</name>
    <name type="synonym">Ziziphus sativa</name>
    <dbReference type="NCBI Taxonomy" id="326968"/>
    <lineage>
        <taxon>Eukaryota</taxon>
        <taxon>Viridiplantae</taxon>
        <taxon>Streptophyta</taxon>
        <taxon>Embryophyta</taxon>
        <taxon>Tracheophyta</taxon>
        <taxon>Spermatophyta</taxon>
        <taxon>Magnoliopsida</taxon>
        <taxon>eudicotyledons</taxon>
        <taxon>Gunneridae</taxon>
        <taxon>Pentapetalae</taxon>
        <taxon>rosids</taxon>
        <taxon>fabids</taxon>
        <taxon>Rosales</taxon>
        <taxon>Rhamnaceae</taxon>
        <taxon>Paliureae</taxon>
        <taxon>Ziziphus</taxon>
    </lineage>
</organism>
<dbReference type="InParanoid" id="A0A6P4B0T9"/>
<dbReference type="FunCoup" id="A0A6P4B0T9">
    <property type="interactions" value="325"/>
</dbReference>
<evidence type="ECO:0000256" key="5">
    <source>
        <dbReference type="ARBA" id="ARBA00024045"/>
    </source>
</evidence>
<protein>
    <submittedName>
        <fullName evidence="10">Heavy metal-associated isoprenylated plant protein 36</fullName>
    </submittedName>
</protein>
<dbReference type="Pfam" id="PF00403">
    <property type="entry name" value="HMA"/>
    <property type="match status" value="1"/>
</dbReference>
<feature type="compositionally biased region" description="Basic residues" evidence="6">
    <location>
        <begin position="231"/>
        <end position="242"/>
    </location>
</feature>
<comment type="similarity">
    <text evidence="5">Belongs to the HIPP family.</text>
</comment>
<dbReference type="InterPro" id="IPR036163">
    <property type="entry name" value="HMA_dom_sf"/>
</dbReference>
<dbReference type="AlphaFoldDB" id="A0A6P4B0T9"/>
<sequence length="369" mass="40226">MWHPWQMLSLSISSFSSTFYCSHPTPFPSPLEPQLTNKHILPKLLFQNILHYFFKLSISFLMANKPHEEASAPAPGGLKYQTWVLRVSIHCEGCKKKVKKVLQSIEGVYTTNIDSQQHKVTVTGNVDVETLLKKLLRSGKHAQIWPQKPDKKKSGKSKNNNQKHNKDQKDSHEEGAADEEEESPADKIQNASKNDGKDADDDGGDSDGKDGGESDEAAGEEGGGGGGGSGGKKKKKKKKKKSQNGNNPNNGGGGGGGENMNEPQGVKETSVVDGPADLAPGMASMNLGPSIQHVYPPYHPSPFYQPPPLHVQGLSYNMSYPNPSASHFAPSMHAYSYSHHHPNIFPPYPPSDPIDDYSDDEDESKCSIM</sequence>
<gene>
    <name evidence="10" type="primary">LOC107426297</name>
</gene>
<accession>A0A6P4B0T9</accession>
<evidence type="ECO:0000256" key="1">
    <source>
        <dbReference type="ARBA" id="ARBA00022481"/>
    </source>
</evidence>
<dbReference type="RefSeq" id="XP_015891917.2">
    <property type="nucleotide sequence ID" value="XM_016036431.4"/>
</dbReference>
<dbReference type="PANTHER" id="PTHR45868:SF80">
    <property type="entry name" value="F15K9.8-RELATED"/>
    <property type="match status" value="1"/>
</dbReference>
<feature type="region of interest" description="Disordered" evidence="6">
    <location>
        <begin position="346"/>
        <end position="369"/>
    </location>
</feature>
<evidence type="ECO:0000313" key="10">
    <source>
        <dbReference type="RefSeq" id="XP_015891917.2"/>
    </source>
</evidence>
<dbReference type="Proteomes" id="UP001652623">
    <property type="component" value="Chromosome 9"/>
</dbReference>
<feature type="signal peptide" evidence="7">
    <location>
        <begin position="1"/>
        <end position="18"/>
    </location>
</feature>
<dbReference type="KEGG" id="zju:107426297"/>
<feature type="region of interest" description="Disordered" evidence="6">
    <location>
        <begin position="139"/>
        <end position="285"/>
    </location>
</feature>
<feature type="compositionally biased region" description="Basic and acidic residues" evidence="6">
    <location>
        <begin position="164"/>
        <end position="175"/>
    </location>
</feature>
<keyword evidence="4" id="KW-0636">Prenylation</keyword>
<evidence type="ECO:0000256" key="6">
    <source>
        <dbReference type="SAM" id="MobiDB-lite"/>
    </source>
</evidence>
<dbReference type="SUPFAM" id="SSF55008">
    <property type="entry name" value="HMA, heavy metal-associated domain"/>
    <property type="match status" value="1"/>
</dbReference>
<reference evidence="10" key="1">
    <citation type="submission" date="2025-08" db="UniProtKB">
        <authorList>
            <consortium name="RefSeq"/>
        </authorList>
    </citation>
    <scope>IDENTIFICATION</scope>
    <source>
        <tissue evidence="10">Seedling</tissue>
    </source>
</reference>